<evidence type="ECO:0000313" key="2">
    <source>
        <dbReference type="Proteomes" id="UP000595656"/>
    </source>
</evidence>
<sequence length="78" mass="8247">MISKRNGNELSSGISSDGKPYFVFAPNGGLMLRGLASSVQETIKAPKIETISGVKFISCEIGSGIGVSKFDSLFFSLQ</sequence>
<dbReference type="EMBL" id="MW021763">
    <property type="protein sequence ID" value="QPX75139.1"/>
    <property type="molecule type" value="Genomic_DNA"/>
</dbReference>
<protein>
    <submittedName>
        <fullName evidence="1">Uncharacterized protein</fullName>
    </submittedName>
</protein>
<accession>A0A7T3NA21</accession>
<organism evidence="1 2">
    <name type="scientific">Serratia phage vB_SmaS_Bigdog</name>
    <dbReference type="NCBI Taxonomy" id="2777364"/>
    <lineage>
        <taxon>Viruses</taxon>
        <taxon>Duplodnaviria</taxon>
        <taxon>Heunggongvirae</taxon>
        <taxon>Uroviricota</taxon>
        <taxon>Caudoviricetes</taxon>
        <taxon>Bonzeevirus</taxon>
        <taxon>Bonzeevirus bigdog</taxon>
    </lineage>
</organism>
<keyword evidence="2" id="KW-1185">Reference proteome</keyword>
<gene>
    <name evidence="1" type="ORF">BIGDOG_35</name>
</gene>
<name>A0A7T3NA21_9CAUD</name>
<reference evidence="1 2" key="1">
    <citation type="submission" date="2020-09" db="EMBL/GenBank/DDBJ databases">
        <authorList>
            <person name="Hogan T.J."/>
            <person name="Wilson M.E."/>
            <person name="Walker J.K."/>
            <person name="Johnson L."/>
            <person name="Sharma R."/>
            <person name="Grose J.H."/>
        </authorList>
    </citation>
    <scope>NUCLEOTIDE SEQUENCE [LARGE SCALE GENOMIC DNA]</scope>
</reference>
<dbReference type="Proteomes" id="UP000595656">
    <property type="component" value="Segment"/>
</dbReference>
<proteinExistence type="predicted"/>
<evidence type="ECO:0000313" key="1">
    <source>
        <dbReference type="EMBL" id="QPX75139.1"/>
    </source>
</evidence>